<proteinExistence type="predicted"/>
<dbReference type="EMBL" id="CAUYUJ010015143">
    <property type="protein sequence ID" value="CAK0850380.1"/>
    <property type="molecule type" value="Genomic_DNA"/>
</dbReference>
<gene>
    <name evidence="2" type="ORF">PCOR1329_LOCUS42802</name>
</gene>
<evidence type="ECO:0000256" key="1">
    <source>
        <dbReference type="SAM" id="MobiDB-lite"/>
    </source>
</evidence>
<feature type="compositionally biased region" description="Polar residues" evidence="1">
    <location>
        <begin position="14"/>
        <end position="23"/>
    </location>
</feature>
<comment type="caution">
    <text evidence="2">The sequence shown here is derived from an EMBL/GenBank/DDBJ whole genome shotgun (WGS) entry which is preliminary data.</text>
</comment>
<name>A0ABN9TVS0_9DINO</name>
<reference evidence="2" key="1">
    <citation type="submission" date="2023-10" db="EMBL/GenBank/DDBJ databases">
        <authorList>
            <person name="Chen Y."/>
            <person name="Shah S."/>
            <person name="Dougan E. K."/>
            <person name="Thang M."/>
            <person name="Chan C."/>
        </authorList>
    </citation>
    <scope>NUCLEOTIDE SEQUENCE [LARGE SCALE GENOMIC DNA]</scope>
</reference>
<dbReference type="Gene3D" id="3.30.710.10">
    <property type="entry name" value="Potassium Channel Kv1.1, Chain A"/>
    <property type="match status" value="1"/>
</dbReference>
<feature type="region of interest" description="Disordered" evidence="1">
    <location>
        <begin position="1"/>
        <end position="38"/>
    </location>
</feature>
<evidence type="ECO:0000313" key="2">
    <source>
        <dbReference type="EMBL" id="CAK0850380.1"/>
    </source>
</evidence>
<dbReference type="Proteomes" id="UP001189429">
    <property type="component" value="Unassembled WGS sequence"/>
</dbReference>
<sequence>MSSRPFAQHLYSDDFSQVQTRMGSHSAKKPPGGREDGGTATAEVAFLLGVLSASRKYQVSRLTLWCKQKFSDSISMETACAMWMHAYLLEAKHLEECCLSYINRNMATVSSRPSFARLSTAP</sequence>
<protein>
    <submittedName>
        <fullName evidence="2">Uncharacterized protein</fullName>
    </submittedName>
</protein>
<dbReference type="CDD" id="cd14733">
    <property type="entry name" value="BACK"/>
    <property type="match status" value="1"/>
</dbReference>
<keyword evidence="3" id="KW-1185">Reference proteome</keyword>
<evidence type="ECO:0000313" key="3">
    <source>
        <dbReference type="Proteomes" id="UP001189429"/>
    </source>
</evidence>
<dbReference type="InterPro" id="IPR011333">
    <property type="entry name" value="SKP1/BTB/POZ_sf"/>
</dbReference>
<accession>A0ABN9TVS0</accession>
<organism evidence="2 3">
    <name type="scientific">Prorocentrum cordatum</name>
    <dbReference type="NCBI Taxonomy" id="2364126"/>
    <lineage>
        <taxon>Eukaryota</taxon>
        <taxon>Sar</taxon>
        <taxon>Alveolata</taxon>
        <taxon>Dinophyceae</taxon>
        <taxon>Prorocentrales</taxon>
        <taxon>Prorocentraceae</taxon>
        <taxon>Prorocentrum</taxon>
    </lineage>
</organism>